<dbReference type="EMBL" id="JACHXD010000028">
    <property type="protein sequence ID" value="MBB3122358.1"/>
    <property type="molecule type" value="Genomic_DNA"/>
</dbReference>
<dbReference type="Pfam" id="PF02687">
    <property type="entry name" value="FtsX"/>
    <property type="match status" value="1"/>
</dbReference>
<dbReference type="InterPro" id="IPR025857">
    <property type="entry name" value="MacB_PCD"/>
</dbReference>
<protein>
    <submittedName>
        <fullName evidence="10">Putative ABC transport system permease protein</fullName>
    </submittedName>
</protein>
<dbReference type="GO" id="GO:0022857">
    <property type="term" value="F:transmembrane transporter activity"/>
    <property type="evidence" value="ECO:0007669"/>
    <property type="project" value="TreeGrafter"/>
</dbReference>
<accession>A0A7W5BG51</accession>
<evidence type="ECO:0000313" key="11">
    <source>
        <dbReference type="Proteomes" id="UP000541535"/>
    </source>
</evidence>
<evidence type="ECO:0000259" key="9">
    <source>
        <dbReference type="Pfam" id="PF12704"/>
    </source>
</evidence>
<feature type="transmembrane region" description="Helical" evidence="7">
    <location>
        <begin position="21"/>
        <end position="41"/>
    </location>
</feature>
<evidence type="ECO:0000256" key="2">
    <source>
        <dbReference type="ARBA" id="ARBA00022475"/>
    </source>
</evidence>
<name>A0A7W5BG51_9BURK</name>
<gene>
    <name evidence="10" type="ORF">FHS03_005459</name>
</gene>
<dbReference type="GO" id="GO:0005886">
    <property type="term" value="C:plasma membrane"/>
    <property type="evidence" value="ECO:0007669"/>
    <property type="project" value="UniProtKB-SubCell"/>
</dbReference>
<feature type="domain" description="ABC3 transporter permease C-terminal" evidence="8">
    <location>
        <begin position="287"/>
        <end position="400"/>
    </location>
</feature>
<evidence type="ECO:0000256" key="4">
    <source>
        <dbReference type="ARBA" id="ARBA00022989"/>
    </source>
</evidence>
<evidence type="ECO:0000256" key="5">
    <source>
        <dbReference type="ARBA" id="ARBA00023136"/>
    </source>
</evidence>
<keyword evidence="3 7" id="KW-0812">Transmembrane</keyword>
<comment type="caution">
    <text evidence="10">The sequence shown here is derived from an EMBL/GenBank/DDBJ whole genome shotgun (WGS) entry which is preliminary data.</text>
</comment>
<keyword evidence="2" id="KW-1003">Cell membrane</keyword>
<dbReference type="RefSeq" id="WP_229426466.1">
    <property type="nucleotide sequence ID" value="NZ_JACHXD010000028.1"/>
</dbReference>
<dbReference type="AlphaFoldDB" id="A0A7W5BG51"/>
<sequence>MILFQVVIEAFRSMRANRLRTILTMLGIVIGITSVALLLAVGDSMQRFIGKELEQLGTNLVFIAPGGDRAQAQRMRNGAMPSLTMQDAESLNTLTSLSGAAPVLQGSFKLTAGNESTAKTVFGVTPAMFSMRNWRIDKGSALSDADVRSGARMAVIGRKLADQFFYKQDPLGQFIRIENVAFQVVGVLYGEGRQVDGGDLSEYVLVPITAASAHLVRSQFPNNVHYIMAQGKSGGNLSEGIEDISEILRDRHRIRAEDPDDFRIENLASFAETARTISAALATMLGLIGAISLLVGGIGIMNIMLVSVTERTREIGIRMAIGARPRDLLLQFLTEAVVICLVGGLVGVGLAAGAAAAITATGKFEVIINLQAALVACGFASLVGIFFGYYPARRASRLQPVDCLRFE</sequence>
<organism evidence="10 11">
    <name type="scientific">Pseudoduganella violacea</name>
    <dbReference type="NCBI Taxonomy" id="1715466"/>
    <lineage>
        <taxon>Bacteria</taxon>
        <taxon>Pseudomonadati</taxon>
        <taxon>Pseudomonadota</taxon>
        <taxon>Betaproteobacteria</taxon>
        <taxon>Burkholderiales</taxon>
        <taxon>Oxalobacteraceae</taxon>
        <taxon>Telluria group</taxon>
        <taxon>Pseudoduganella</taxon>
    </lineage>
</organism>
<comment type="similarity">
    <text evidence="6">Belongs to the ABC-4 integral membrane protein family.</text>
</comment>
<proteinExistence type="inferred from homology"/>
<evidence type="ECO:0000313" key="10">
    <source>
        <dbReference type="EMBL" id="MBB3122358.1"/>
    </source>
</evidence>
<evidence type="ECO:0000256" key="3">
    <source>
        <dbReference type="ARBA" id="ARBA00022692"/>
    </source>
</evidence>
<dbReference type="InterPro" id="IPR050250">
    <property type="entry name" value="Macrolide_Exporter_MacB"/>
</dbReference>
<dbReference type="Proteomes" id="UP000541535">
    <property type="component" value="Unassembled WGS sequence"/>
</dbReference>
<keyword evidence="5 7" id="KW-0472">Membrane</keyword>
<evidence type="ECO:0000259" key="8">
    <source>
        <dbReference type="Pfam" id="PF02687"/>
    </source>
</evidence>
<evidence type="ECO:0000256" key="6">
    <source>
        <dbReference type="ARBA" id="ARBA00038076"/>
    </source>
</evidence>
<feature type="domain" description="MacB-like periplasmic core" evidence="9">
    <location>
        <begin position="21"/>
        <end position="245"/>
    </location>
</feature>
<dbReference type="PANTHER" id="PTHR30572:SF4">
    <property type="entry name" value="ABC TRANSPORTER PERMEASE YTRF"/>
    <property type="match status" value="1"/>
</dbReference>
<dbReference type="Pfam" id="PF12704">
    <property type="entry name" value="MacB_PCD"/>
    <property type="match status" value="1"/>
</dbReference>
<keyword evidence="11" id="KW-1185">Reference proteome</keyword>
<dbReference type="PANTHER" id="PTHR30572">
    <property type="entry name" value="MEMBRANE COMPONENT OF TRANSPORTER-RELATED"/>
    <property type="match status" value="1"/>
</dbReference>
<comment type="subcellular location">
    <subcellularLocation>
        <location evidence="1">Cell membrane</location>
        <topology evidence="1">Multi-pass membrane protein</topology>
    </subcellularLocation>
</comment>
<feature type="transmembrane region" description="Helical" evidence="7">
    <location>
        <begin position="328"/>
        <end position="358"/>
    </location>
</feature>
<dbReference type="InterPro" id="IPR003838">
    <property type="entry name" value="ABC3_permease_C"/>
</dbReference>
<feature type="transmembrane region" description="Helical" evidence="7">
    <location>
        <begin position="370"/>
        <end position="390"/>
    </location>
</feature>
<reference evidence="10 11" key="1">
    <citation type="submission" date="2020-08" db="EMBL/GenBank/DDBJ databases">
        <title>Genomic Encyclopedia of Type Strains, Phase III (KMG-III): the genomes of soil and plant-associated and newly described type strains.</title>
        <authorList>
            <person name="Whitman W."/>
        </authorList>
    </citation>
    <scope>NUCLEOTIDE SEQUENCE [LARGE SCALE GENOMIC DNA]</scope>
    <source>
        <strain evidence="10 11">CECT 8897</strain>
    </source>
</reference>
<evidence type="ECO:0000256" key="7">
    <source>
        <dbReference type="SAM" id="Phobius"/>
    </source>
</evidence>
<feature type="transmembrane region" description="Helical" evidence="7">
    <location>
        <begin position="279"/>
        <end position="307"/>
    </location>
</feature>
<evidence type="ECO:0000256" key="1">
    <source>
        <dbReference type="ARBA" id="ARBA00004651"/>
    </source>
</evidence>
<keyword evidence="4 7" id="KW-1133">Transmembrane helix</keyword>